<evidence type="ECO:0000259" key="1">
    <source>
        <dbReference type="PROSITE" id="PS50911"/>
    </source>
</evidence>
<name>A0A0G0E4U2_UNCC3</name>
<evidence type="ECO:0000313" key="2">
    <source>
        <dbReference type="EMBL" id="KKP70345.1"/>
    </source>
</evidence>
<sequence>MSTKQLNTVSTGRRYFYLALVVTLLTSVIGATTTQPVKANEGEPPSNYQVFLPLIQKETTESKWQLFQNSEYQYTFEFPSDWIYNTTTSEYEDDPITSNQVTDMHTPNGEFVQVMTWNNDQENLSLLEWYEKYDSFHTSLDNPPANLNAQIAGLDSIYFNRLTLQAPADITAIFNKDGAIFRIWYVANEDGIDYENFLHLLQTFEFDGQTTSDQIPDVTPDILVKEVSPNAIEANTCNNRTDPNGNPYACLCSGAYGNCTWWANYMRPDLQSINFGDAKDWNDVVLNHSKLKYLLPVNGTPELGAIAVFEAYYPWGGIGNLGHVAYVTGHNSQDNTISISQMSCGTNGIQVYNNIPIVSGQISFIHGSPTIFEHSNFQGDWSRFTVDLLNYWGERYMYSEDGNYAYLNDSASSVWIPPDYSVSLFKNNNWQCPANTGYLDNGDLYGSDGYPVLDTRWSNFTSLMFSDNTSMNDAVSGHQIGHFVCLSPGCGSLQSFNSEYNNEHTSPDTIYGMCSGATPPHLYQASDLVVLNNPAPAGIDNTFTFSIYNAGDLTFNMSEIFVSGHLYDGGAWKAWATVQNIGPGQIKTFIASAPMWGDKIGSWYIDGIVYKSTSGNFYNLPGNGFLQTQSFTVSNTGVWLFQGLRYEGIGERFSSNDPNLSNNRIDNDTTTSIKIYTGWYTVVCKNQSYGGRCEFFASSDNDLRNNIVGSNTISSIVVLKNWMFIKGSTATIYIIENGQKKGIPSWKEYLCLGGQPGGYITLLDTIVSLIPTGQVKHCP</sequence>
<dbReference type="SUPFAM" id="SSF54001">
    <property type="entry name" value="Cysteine proteinases"/>
    <property type="match status" value="1"/>
</dbReference>
<accession>A0A0G0E4U2</accession>
<dbReference type="PROSITE" id="PS50911">
    <property type="entry name" value="CHAP"/>
    <property type="match status" value="1"/>
</dbReference>
<reference evidence="2 3" key="1">
    <citation type="journal article" date="2015" name="Nature">
        <title>rRNA introns, odd ribosomes, and small enigmatic genomes across a large radiation of phyla.</title>
        <authorList>
            <person name="Brown C.T."/>
            <person name="Hug L.A."/>
            <person name="Thomas B.C."/>
            <person name="Sharon I."/>
            <person name="Castelle C.J."/>
            <person name="Singh A."/>
            <person name="Wilkins M.J."/>
            <person name="Williams K.H."/>
            <person name="Banfield J.F."/>
        </authorList>
    </citation>
    <scope>NUCLEOTIDE SEQUENCE [LARGE SCALE GENOMIC DNA]</scope>
</reference>
<dbReference type="Gene3D" id="3.90.1720.10">
    <property type="entry name" value="endopeptidase domain like (from Nostoc punctiforme)"/>
    <property type="match status" value="1"/>
</dbReference>
<proteinExistence type="predicted"/>
<dbReference type="STRING" id="1618350.UR67_C0001G0254"/>
<organism evidence="2 3">
    <name type="scientific">candidate division CPR3 bacterium GW2011_GWF2_35_18</name>
    <dbReference type="NCBI Taxonomy" id="1618350"/>
    <lineage>
        <taxon>Bacteria</taxon>
        <taxon>Bacteria division CPR3</taxon>
    </lineage>
</organism>
<dbReference type="InterPro" id="IPR038765">
    <property type="entry name" value="Papain-like_cys_pep_sf"/>
</dbReference>
<dbReference type="Proteomes" id="UP000034581">
    <property type="component" value="Unassembled WGS sequence"/>
</dbReference>
<comment type="caution">
    <text evidence="2">The sequence shown here is derived from an EMBL/GenBank/DDBJ whole genome shotgun (WGS) entry which is preliminary data.</text>
</comment>
<dbReference type="InterPro" id="IPR007921">
    <property type="entry name" value="CHAP_dom"/>
</dbReference>
<dbReference type="SUPFAM" id="SSF49695">
    <property type="entry name" value="gamma-Crystallin-like"/>
    <property type="match status" value="1"/>
</dbReference>
<protein>
    <recommendedName>
        <fullName evidence="1">Peptidase C51 domain-containing protein</fullName>
    </recommendedName>
</protein>
<gene>
    <name evidence="2" type="ORF">UR67_C0001G0254</name>
</gene>
<evidence type="ECO:0000313" key="3">
    <source>
        <dbReference type="Proteomes" id="UP000034581"/>
    </source>
</evidence>
<dbReference type="Gene3D" id="2.60.20.10">
    <property type="entry name" value="Crystallins"/>
    <property type="match status" value="2"/>
</dbReference>
<dbReference type="InterPro" id="IPR011024">
    <property type="entry name" value="G_crystallin-like"/>
</dbReference>
<dbReference type="EMBL" id="LBQB01000001">
    <property type="protein sequence ID" value="KKP70345.1"/>
    <property type="molecule type" value="Genomic_DNA"/>
</dbReference>
<dbReference type="AlphaFoldDB" id="A0A0G0E4U2"/>
<dbReference type="Pfam" id="PF05257">
    <property type="entry name" value="CHAP"/>
    <property type="match status" value="1"/>
</dbReference>
<feature type="domain" description="Peptidase C51" evidence="1">
    <location>
        <begin position="234"/>
        <end position="366"/>
    </location>
</feature>